<dbReference type="InterPro" id="IPR018502">
    <property type="entry name" value="Annexin_repeat"/>
</dbReference>
<name>A0AAN8RTE2_9PEZI</name>
<dbReference type="PANTHER" id="PTHR10502:SF102">
    <property type="entry name" value="ANNEXIN B11"/>
    <property type="match status" value="1"/>
</dbReference>
<evidence type="ECO:0000256" key="3">
    <source>
        <dbReference type="ARBA" id="ARBA00023216"/>
    </source>
</evidence>
<gene>
    <name evidence="5" type="ORF">TWF506_004211</name>
</gene>
<comment type="caution">
    <text evidence="5">The sequence shown here is derived from an EMBL/GenBank/DDBJ whole genome shotgun (WGS) entry which is preliminary data.</text>
</comment>
<accession>A0AAN8RTE2</accession>
<evidence type="ECO:0000256" key="4">
    <source>
        <dbReference type="SAM" id="MobiDB-lite"/>
    </source>
</evidence>
<reference evidence="5 6" key="1">
    <citation type="submission" date="2019-10" db="EMBL/GenBank/DDBJ databases">
        <authorList>
            <person name="Palmer J.M."/>
        </authorList>
    </citation>
    <scope>NUCLEOTIDE SEQUENCE [LARGE SCALE GENOMIC DNA]</scope>
    <source>
        <strain evidence="5 6">TWF506</strain>
    </source>
</reference>
<dbReference type="SUPFAM" id="SSF47874">
    <property type="entry name" value="Annexin"/>
    <property type="match status" value="1"/>
</dbReference>
<evidence type="ECO:0000256" key="1">
    <source>
        <dbReference type="ARBA" id="ARBA00007831"/>
    </source>
</evidence>
<feature type="region of interest" description="Disordered" evidence="4">
    <location>
        <begin position="1"/>
        <end position="114"/>
    </location>
</feature>
<evidence type="ECO:0000313" key="5">
    <source>
        <dbReference type="EMBL" id="KAK6497966.1"/>
    </source>
</evidence>
<dbReference type="GO" id="GO:0005634">
    <property type="term" value="C:nucleus"/>
    <property type="evidence" value="ECO:0007669"/>
    <property type="project" value="TreeGrafter"/>
</dbReference>
<keyword evidence="2" id="KW-0677">Repeat</keyword>
<feature type="compositionally biased region" description="Polar residues" evidence="4">
    <location>
        <begin position="46"/>
        <end position="57"/>
    </location>
</feature>
<dbReference type="SMART" id="SM00335">
    <property type="entry name" value="ANX"/>
    <property type="match status" value="2"/>
</dbReference>
<organism evidence="5 6">
    <name type="scientific">Arthrobotrys conoides</name>
    <dbReference type="NCBI Taxonomy" id="74498"/>
    <lineage>
        <taxon>Eukaryota</taxon>
        <taxon>Fungi</taxon>
        <taxon>Dikarya</taxon>
        <taxon>Ascomycota</taxon>
        <taxon>Pezizomycotina</taxon>
        <taxon>Orbiliomycetes</taxon>
        <taxon>Orbiliales</taxon>
        <taxon>Orbiliaceae</taxon>
        <taxon>Arthrobotrys</taxon>
    </lineage>
</organism>
<dbReference type="PANTHER" id="PTHR10502">
    <property type="entry name" value="ANNEXIN"/>
    <property type="match status" value="1"/>
</dbReference>
<dbReference type="GO" id="GO:0005544">
    <property type="term" value="F:calcium-dependent phospholipid binding"/>
    <property type="evidence" value="ECO:0007669"/>
    <property type="project" value="InterPro"/>
</dbReference>
<dbReference type="AlphaFoldDB" id="A0AAN8RTE2"/>
<feature type="compositionally biased region" description="Low complexity" evidence="4">
    <location>
        <begin position="59"/>
        <end position="79"/>
    </location>
</feature>
<keyword evidence="6" id="KW-1185">Reference proteome</keyword>
<sequence length="515" mass="58804">MYHGQNNQYQDHHQHQYQYQYQQQDPNYNHGQYQYQQQQQQQQQQEPTWDQSNNSNGGYYPPYQHHQQQPTWQDPTHQQLPPIQTSPYQPVVVSREQHPPPPAYDPAQRPMSWPSSPQDYQNYYTAPFPAVPVPGPLQPPAAVPAPAHSPNWLGHHSHSHHHSISGPLGLPNIPSTTSVKPNNDLALEDAQRIRDAFGVGGLHHTPVINIIANRTPEHLEDLLISYKNLTGHDLLATLKDTSRSNKLNKLIDTNSKHFNTAAIAILLGPVRSEGYWVVKAVKGSGTNETLLTEAIFGRTNLELELMKSYIRSSHFKHMEDYVRSDLSMGTKTLFEMGMEPSQSKDPHQLYAPPDRSKVQLDVQRIITSTPALNLFSKNSTVLCHILAQNTPGYIIAIIDEYRLATGKNLRDLITRAFFGHMKDTLLYILDGAVDKVERDAKLLEDAMVGAGTRNHLLISRLIRIHWNKQHLAEVKQRYSRIYKQDLVSRLRKEVRGSYRDLMISIAESDVSPWRQ</sequence>
<dbReference type="GO" id="GO:0005737">
    <property type="term" value="C:cytoplasm"/>
    <property type="evidence" value="ECO:0007669"/>
    <property type="project" value="TreeGrafter"/>
</dbReference>
<evidence type="ECO:0000256" key="2">
    <source>
        <dbReference type="ARBA" id="ARBA00022737"/>
    </source>
</evidence>
<evidence type="ECO:0008006" key="7">
    <source>
        <dbReference type="Google" id="ProtNLM"/>
    </source>
</evidence>
<dbReference type="GO" id="GO:0012506">
    <property type="term" value="C:vesicle membrane"/>
    <property type="evidence" value="ECO:0007669"/>
    <property type="project" value="TreeGrafter"/>
</dbReference>
<dbReference type="InterPro" id="IPR037104">
    <property type="entry name" value="Annexin_sf"/>
</dbReference>
<feature type="compositionally biased region" description="Low complexity" evidence="4">
    <location>
        <begin position="16"/>
        <end position="45"/>
    </location>
</feature>
<dbReference type="EMBL" id="JAVHJM010000014">
    <property type="protein sequence ID" value="KAK6497966.1"/>
    <property type="molecule type" value="Genomic_DNA"/>
</dbReference>
<comment type="similarity">
    <text evidence="1">Belongs to the annexin family.</text>
</comment>
<dbReference type="Pfam" id="PF00191">
    <property type="entry name" value="Annexin"/>
    <property type="match status" value="2"/>
</dbReference>
<dbReference type="Proteomes" id="UP001307849">
    <property type="component" value="Unassembled WGS sequence"/>
</dbReference>
<dbReference type="PROSITE" id="PS51897">
    <property type="entry name" value="ANNEXIN_2"/>
    <property type="match status" value="1"/>
</dbReference>
<dbReference type="GO" id="GO:0005509">
    <property type="term" value="F:calcium ion binding"/>
    <property type="evidence" value="ECO:0007669"/>
    <property type="project" value="InterPro"/>
</dbReference>
<evidence type="ECO:0000313" key="6">
    <source>
        <dbReference type="Proteomes" id="UP001307849"/>
    </source>
</evidence>
<dbReference type="GO" id="GO:0005886">
    <property type="term" value="C:plasma membrane"/>
    <property type="evidence" value="ECO:0007669"/>
    <property type="project" value="TreeGrafter"/>
</dbReference>
<protein>
    <recommendedName>
        <fullName evidence="7">Annexin</fullName>
    </recommendedName>
</protein>
<keyword evidence="3" id="KW-0041">Annexin</keyword>
<dbReference type="GO" id="GO:0001786">
    <property type="term" value="F:phosphatidylserine binding"/>
    <property type="evidence" value="ECO:0007669"/>
    <property type="project" value="TreeGrafter"/>
</dbReference>
<dbReference type="Gene3D" id="1.10.220.10">
    <property type="entry name" value="Annexin"/>
    <property type="match status" value="4"/>
</dbReference>
<proteinExistence type="inferred from homology"/>